<dbReference type="InterPro" id="IPR006597">
    <property type="entry name" value="Sel1-like"/>
</dbReference>
<dbReference type="Proteomes" id="UP001606305">
    <property type="component" value="Unassembled WGS sequence"/>
</dbReference>
<dbReference type="Pfam" id="PF08238">
    <property type="entry name" value="Sel1"/>
    <property type="match status" value="4"/>
</dbReference>
<dbReference type="PANTHER" id="PTHR43628">
    <property type="entry name" value="ACTIVATOR OF C KINASE PROTEIN 1-RELATED"/>
    <property type="match status" value="1"/>
</dbReference>
<dbReference type="Gene3D" id="1.25.40.10">
    <property type="entry name" value="Tetratricopeptide repeat domain"/>
    <property type="match status" value="1"/>
</dbReference>
<name>A0ABW7GAH5_9BURK</name>
<dbReference type="InterPro" id="IPR052945">
    <property type="entry name" value="Mitotic_Regulator"/>
</dbReference>
<dbReference type="PANTHER" id="PTHR43628:SF1">
    <property type="entry name" value="CHITIN SYNTHASE REGULATORY FACTOR 2-RELATED"/>
    <property type="match status" value="1"/>
</dbReference>
<dbReference type="InterPro" id="IPR011990">
    <property type="entry name" value="TPR-like_helical_dom_sf"/>
</dbReference>
<keyword evidence="2" id="KW-1185">Reference proteome</keyword>
<accession>A0ABW7GAH5</accession>
<comment type="caution">
    <text evidence="1">The sequence shown here is derived from an EMBL/GenBank/DDBJ whole genome shotgun (WGS) entry which is preliminary data.</text>
</comment>
<organism evidence="1 2">
    <name type="scientific">Pelomonas nitida</name>
    <dbReference type="NCBI Taxonomy" id="3299027"/>
    <lineage>
        <taxon>Bacteria</taxon>
        <taxon>Pseudomonadati</taxon>
        <taxon>Pseudomonadota</taxon>
        <taxon>Betaproteobacteria</taxon>
        <taxon>Burkholderiales</taxon>
        <taxon>Sphaerotilaceae</taxon>
        <taxon>Roseateles</taxon>
    </lineage>
</organism>
<dbReference type="SUPFAM" id="SSF81901">
    <property type="entry name" value="HCP-like"/>
    <property type="match status" value="1"/>
</dbReference>
<proteinExistence type="predicted"/>
<reference evidence="1 2" key="1">
    <citation type="submission" date="2024-09" db="EMBL/GenBank/DDBJ databases">
        <title>Novel species of the genus Pelomonas and Roseateles isolated from streams.</title>
        <authorList>
            <person name="Lu H."/>
        </authorList>
    </citation>
    <scope>NUCLEOTIDE SEQUENCE [LARGE SCALE GENOMIC DNA]</scope>
    <source>
        <strain evidence="1 2">BYS96W</strain>
    </source>
</reference>
<dbReference type="SMART" id="SM00671">
    <property type="entry name" value="SEL1"/>
    <property type="match status" value="4"/>
</dbReference>
<evidence type="ECO:0000313" key="2">
    <source>
        <dbReference type="Proteomes" id="UP001606305"/>
    </source>
</evidence>
<dbReference type="RefSeq" id="WP_394490352.1">
    <property type="nucleotide sequence ID" value="NZ_JBIGIA010000016.1"/>
</dbReference>
<gene>
    <name evidence="1" type="ORF">ACG00X_18885</name>
</gene>
<sequence length="257" mass="27863">MRSADLIPTLTSPDPLSNGMAQMRAARPDHQQAVYWFGIAADAGNAEGLAMLAYCQLEGLGLPRDATQARQRLERAVAQGSLTAKFHLARSLVAGWGGPIEPARGLALYTDAAAQGHADATFNLACCLESGWGCQVDTLAAKALFMRARALGSPLRSPGLLIHQREVDAVRDLARRFERGGRLAERLRERQIEIELVNNLMQQPRRKSHRSRLMQRLAKAGAFISAVASAAVGTLTDMVGRRGRRELAHDAGPTTIH</sequence>
<protein>
    <submittedName>
        <fullName evidence="1">Tetratricopeptide repeat protein</fullName>
    </submittedName>
</protein>
<evidence type="ECO:0000313" key="1">
    <source>
        <dbReference type="EMBL" id="MFG6458907.1"/>
    </source>
</evidence>
<dbReference type="EMBL" id="JBIGIA010000016">
    <property type="protein sequence ID" value="MFG6458907.1"/>
    <property type="molecule type" value="Genomic_DNA"/>
</dbReference>